<feature type="region of interest" description="Disordered" evidence="1">
    <location>
        <begin position="143"/>
        <end position="225"/>
    </location>
</feature>
<proteinExistence type="predicted"/>
<sequence>MPAHVVEEQRAWQPERSMAVAEALKEAMGDNNAAMHDAPDQPRSMALRSPRDVPSPEPHLPLRKSSAANRMQARKGPIPHPIFLPSHNHQLRGFGPSPVQPMPHVNDVQASSEHAFAGREQRRPYKPAVAVLESQQQVLQYTNDHPQFPPYTAPGIPRPPSSPFDSPTLGSQDAYSRKPPQNLRHATSVGDGLRNIRNRMSNRARPGQPNGSPGGLTPDAHSTRASPALPVDEVRDSFRSALTSHSSFGHASSVLTTQTTHTSLSSTTDNDFVKIRTTDYDEEGGLTDLDMSVDDVLGMYEDGFESGTGSVRPSPRPSMQSARRPSLEARPGSIKSAQIPARRSLDTMSVKSLDRPQSQPRPTSLAPKRPFAAHRRSQSASILIMGVNANRASVRGVSPAATPPVPSDEKKPTERTSEQIMSGQNLESRPTTGAFQARLRDRYGFKKTSHYITLEQYEAWDRDYTAYLERRRKKWYAMMHQYGYETSPAIRFPQKSDKVKRYVRKGIPPEFRGAAWWYYARGPRELSKNPMIYVELRQRVEDGELTDNDREHIERDLHRTFPDNVRFKPDPTTMHDAQAGAGGGTPVKEGSALRNEVSASGPADTPVQGSPRSVTRKKRHTDEPETPILQSLRRVLQAFAVHNPKVGYCQSLNFIAGLLLLFLSKDDSDLEEAETKAFILLNIVTTQHLPDTHGITLEGANIDIGVLMSCIRDSLPAIWAKLDDQKEINAIGAAATMAGGIGGLRLPTVSLATTAWFMSLFVGTLPIESVLRVWDCLFLDGSKTLFRIALAIFKAGESAIMKVSDPMEIFQVVQTIPRSMLDANSLLDVCFRRRGGFASISQDVVNRRRRERQRLVQEGIMKQGLGAKSEDMVRRMRTRLKTRGGMRVGTN</sequence>
<dbReference type="OrthoDB" id="294251at2759"/>
<dbReference type="AlphaFoldDB" id="A0A2G5HYQ2"/>
<organism evidence="3 5">
    <name type="scientific">Cercospora beticola</name>
    <name type="common">Sugarbeet leaf spot fungus</name>
    <dbReference type="NCBI Taxonomy" id="122368"/>
    <lineage>
        <taxon>Eukaryota</taxon>
        <taxon>Fungi</taxon>
        <taxon>Dikarya</taxon>
        <taxon>Ascomycota</taxon>
        <taxon>Pezizomycotina</taxon>
        <taxon>Dothideomycetes</taxon>
        <taxon>Dothideomycetidae</taxon>
        <taxon>Mycosphaerellales</taxon>
        <taxon>Mycosphaerellaceae</taxon>
        <taxon>Cercospora</taxon>
    </lineage>
</organism>
<dbReference type="Gene3D" id="1.10.472.80">
    <property type="entry name" value="Ypt/Rab-GAP domain of gyp1p, domain 3"/>
    <property type="match status" value="1"/>
</dbReference>
<dbReference type="PANTHER" id="PTHR47219">
    <property type="entry name" value="RAB GTPASE-ACTIVATING PROTEIN 1-LIKE"/>
    <property type="match status" value="1"/>
</dbReference>
<feature type="compositionally biased region" description="Pro residues" evidence="1">
    <location>
        <begin position="147"/>
        <end position="162"/>
    </location>
</feature>
<dbReference type="Pfam" id="PF00566">
    <property type="entry name" value="RabGAP-TBC"/>
    <property type="match status" value="1"/>
</dbReference>
<feature type="region of interest" description="Disordered" evidence="1">
    <location>
        <begin position="395"/>
        <end position="429"/>
    </location>
</feature>
<gene>
    <name evidence="3" type="ORF">CB0940_06093</name>
    <name evidence="4" type="ORF">RHO25_003320</name>
</gene>
<feature type="region of interest" description="Disordered" evidence="1">
    <location>
        <begin position="31"/>
        <end position="63"/>
    </location>
</feature>
<evidence type="ECO:0000259" key="2">
    <source>
        <dbReference type="PROSITE" id="PS50086"/>
    </source>
</evidence>
<evidence type="ECO:0000313" key="6">
    <source>
        <dbReference type="Proteomes" id="UP001302367"/>
    </source>
</evidence>
<feature type="region of interest" description="Disordered" evidence="1">
    <location>
        <begin position="562"/>
        <end position="627"/>
    </location>
</feature>
<feature type="compositionally biased region" description="Polar residues" evidence="1">
    <location>
        <begin position="418"/>
        <end position="429"/>
    </location>
</feature>
<dbReference type="InterPro" id="IPR050302">
    <property type="entry name" value="Rab_GAP_TBC_domain"/>
</dbReference>
<name>A0A2G5HYQ2_CERBT</name>
<feature type="region of interest" description="Disordered" evidence="1">
    <location>
        <begin position="300"/>
        <end position="377"/>
    </location>
</feature>
<feature type="compositionally biased region" description="Basic and acidic residues" evidence="1">
    <location>
        <begin position="407"/>
        <end position="417"/>
    </location>
</feature>
<evidence type="ECO:0000256" key="1">
    <source>
        <dbReference type="SAM" id="MobiDB-lite"/>
    </source>
</evidence>
<protein>
    <submittedName>
        <fullName evidence="3">GTPase-activating protein MSB4</fullName>
    </submittedName>
</protein>
<reference evidence="4 6" key="2">
    <citation type="submission" date="2023-09" db="EMBL/GenBank/DDBJ databases">
        <title>Complete-Gapless Cercospora beticola genome.</title>
        <authorList>
            <person name="Wyatt N.A."/>
            <person name="Spanner R.E."/>
            <person name="Bolton M.D."/>
        </authorList>
    </citation>
    <scope>NUCLEOTIDE SEQUENCE [LARGE SCALE GENOMIC DNA]</scope>
    <source>
        <strain evidence="4">Cb09-40</strain>
    </source>
</reference>
<dbReference type="EMBL" id="LKMD01000102">
    <property type="protein sequence ID" value="PIA97684.1"/>
    <property type="molecule type" value="Genomic_DNA"/>
</dbReference>
<feature type="compositionally biased region" description="Polar residues" evidence="1">
    <location>
        <begin position="163"/>
        <end position="174"/>
    </location>
</feature>
<accession>A0A2G5HYQ2</accession>
<dbReference type="SMART" id="SM00164">
    <property type="entry name" value="TBC"/>
    <property type="match status" value="1"/>
</dbReference>
<evidence type="ECO:0000313" key="5">
    <source>
        <dbReference type="Proteomes" id="UP000230605"/>
    </source>
</evidence>
<dbReference type="InterPro" id="IPR000195">
    <property type="entry name" value="Rab-GAP-TBC_dom"/>
</dbReference>
<dbReference type="GO" id="GO:0005096">
    <property type="term" value="F:GTPase activator activity"/>
    <property type="evidence" value="ECO:0007669"/>
    <property type="project" value="TreeGrafter"/>
</dbReference>
<dbReference type="SUPFAM" id="SSF47923">
    <property type="entry name" value="Ypt/Rab-GAP domain of gyp1p"/>
    <property type="match status" value="2"/>
</dbReference>
<feature type="domain" description="Rab-GAP TBC" evidence="2">
    <location>
        <begin position="506"/>
        <end position="781"/>
    </location>
</feature>
<dbReference type="GO" id="GO:0031267">
    <property type="term" value="F:small GTPase binding"/>
    <property type="evidence" value="ECO:0007669"/>
    <property type="project" value="TreeGrafter"/>
</dbReference>
<dbReference type="Proteomes" id="UP000230605">
    <property type="component" value="Chromosome 2"/>
</dbReference>
<dbReference type="Gene3D" id="1.10.10.750">
    <property type="entry name" value="Ypt/Rab-GAP domain of gyp1p, domain 1"/>
    <property type="match status" value="1"/>
</dbReference>
<dbReference type="InterPro" id="IPR035969">
    <property type="entry name" value="Rab-GAP_TBC_sf"/>
</dbReference>
<reference evidence="3 5" key="1">
    <citation type="submission" date="2015-10" db="EMBL/GenBank/DDBJ databases">
        <title>The cercosporin biosynthetic gene cluster was horizontally transferred to several fungal lineages and shown to be expanded in Cercospora beticola based on microsynteny with recipient genomes.</title>
        <authorList>
            <person name="De Jonge R."/>
            <person name="Ebert M.K."/>
            <person name="Suttle J.C."/>
            <person name="Jurick Ii W.M."/>
            <person name="Secor G.A."/>
            <person name="Thomma B.P."/>
            <person name="Van De Peer Y."/>
            <person name="Bolton M.D."/>
        </authorList>
    </citation>
    <scope>NUCLEOTIDE SEQUENCE [LARGE SCALE GENOMIC DNA]</scope>
    <source>
        <strain evidence="3 5">09-40</strain>
    </source>
</reference>
<dbReference type="Proteomes" id="UP001302367">
    <property type="component" value="Chromosome 2"/>
</dbReference>
<evidence type="ECO:0000313" key="4">
    <source>
        <dbReference type="EMBL" id="WPA98707.1"/>
    </source>
</evidence>
<dbReference type="EMBL" id="CP134185">
    <property type="protein sequence ID" value="WPA98707.1"/>
    <property type="molecule type" value="Genomic_DNA"/>
</dbReference>
<keyword evidence="6" id="KW-1185">Reference proteome</keyword>
<dbReference type="PROSITE" id="PS50086">
    <property type="entry name" value="TBC_RABGAP"/>
    <property type="match status" value="1"/>
</dbReference>
<dbReference type="Gene3D" id="1.10.8.270">
    <property type="entry name" value="putative rabgap domain of human tbc1 domain family member 14 like domains"/>
    <property type="match status" value="1"/>
</dbReference>
<evidence type="ECO:0000313" key="3">
    <source>
        <dbReference type="EMBL" id="PIA97684.1"/>
    </source>
</evidence>
<dbReference type="PANTHER" id="PTHR47219:SF20">
    <property type="entry name" value="TBC1 DOMAIN FAMILY MEMBER 2B"/>
    <property type="match status" value="1"/>
</dbReference>
<feature type="compositionally biased region" description="Polar residues" evidence="1">
    <location>
        <begin position="346"/>
        <end position="362"/>
    </location>
</feature>
<feature type="compositionally biased region" description="Polar residues" evidence="1">
    <location>
        <begin position="307"/>
        <end position="323"/>
    </location>
</feature>